<keyword evidence="4 6" id="KW-1133">Transmembrane helix</keyword>
<keyword evidence="2" id="KW-1003">Cell membrane</keyword>
<dbReference type="PROSITE" id="PS50887">
    <property type="entry name" value="GGDEF"/>
    <property type="match status" value="1"/>
</dbReference>
<evidence type="ECO:0000259" key="8">
    <source>
        <dbReference type="PROSITE" id="PS50887"/>
    </source>
</evidence>
<sequence>MGLKSAIPFLAWVTWRSWRRTLDLRAWAALGLALVITGSAVLFIAHLETRAVEDNERSLGGLATVLADQADRSLQAIELVQDAILAEFRTAGIATPEHYAEAASRPSMHTALQTWIAALPQANAITLIDRTGQLLNFSRYWPIPTISIADRDYFQALSADPALQRYVGQPVPNRGDGAWTIYIARKVAAPDGTFLGLILGAVELGYFEGLYDQTSPADDAVVSLFRNDGMLLVRHPRRAGTIGQTFPGAGAALIASKSPLGGVLRTISPIDGQDRLIAAHALKNYPLVLSVSRTAEASLAATHQQAAIVGAAAILLDLGLLGLVLLGRRQARAQERLAQSEAARAAAEARERGERALRLQDARFGIALDNMIQGLCLFDRDGALIVMNARYAQMYAVPDSLRRPGTALAALLDHLGARERGLGAAAAAALVAACERTAAQGHPVSLTCDFADGRAVDVVHAPIPGGGWLCTHEDVTERRRSEARVAHMARHDALTGLPNRLVLKERMDAALARCDARAPATVLCLDLDGFKTVNDTYGHPVGDALLCAVAARFAATVAADDLVARLGGDEFAIVLGAAALPTDAARLARCLVAALEMPVTVNGHALAIGTSIGIASADDASGTAATLLRQADIALYQAKAAGRGTWRFFDPAMDVEIQRRRQLGTDLRRALAEGQFTLHFQPIVGAHSQALHGFEALPRWHHPEHGEVGPVEFVPLAEEVGLTRALGAWILAAACRAAASWPDPVRVSVNLSPPYFAGDGLEADVRAALAASGLSPERLELEITESVLLQDNAANLSLLRALRAAGVRIAMDEFGTGYSSLGTLHRFPFDRLKIDPGFVRSLARDGGSVEILRAMVWLGRALTIDVLAEGVETPEQARILREEGCHELQGNLFGRPAPVADLAAILARTADSLRKPEAGQARDGVAA</sequence>
<feature type="transmembrane region" description="Helical" evidence="6">
    <location>
        <begin position="26"/>
        <end position="47"/>
    </location>
</feature>
<dbReference type="SMART" id="SM00267">
    <property type="entry name" value="GGDEF"/>
    <property type="match status" value="1"/>
</dbReference>
<evidence type="ECO:0000256" key="5">
    <source>
        <dbReference type="ARBA" id="ARBA00023136"/>
    </source>
</evidence>
<dbReference type="EMBL" id="FOTK01000009">
    <property type="protein sequence ID" value="SFL73269.1"/>
    <property type="molecule type" value="Genomic_DNA"/>
</dbReference>
<dbReference type="Pfam" id="PF02743">
    <property type="entry name" value="dCache_1"/>
    <property type="match status" value="1"/>
</dbReference>
<evidence type="ECO:0000313" key="9">
    <source>
        <dbReference type="EMBL" id="SFL73269.1"/>
    </source>
</evidence>
<evidence type="ECO:0000256" key="3">
    <source>
        <dbReference type="ARBA" id="ARBA00022692"/>
    </source>
</evidence>
<keyword evidence="3 6" id="KW-0812">Transmembrane</keyword>
<proteinExistence type="predicted"/>
<accession>A0A1I4K3N3</accession>
<dbReference type="CDD" id="cd12915">
    <property type="entry name" value="PDC2_DGC_like"/>
    <property type="match status" value="1"/>
</dbReference>
<dbReference type="Gene3D" id="3.30.70.270">
    <property type="match status" value="1"/>
</dbReference>
<dbReference type="Gene3D" id="3.30.450.20">
    <property type="entry name" value="PAS domain"/>
    <property type="match status" value="3"/>
</dbReference>
<evidence type="ECO:0000259" key="7">
    <source>
        <dbReference type="PROSITE" id="PS50883"/>
    </source>
</evidence>
<evidence type="ECO:0000256" key="6">
    <source>
        <dbReference type="SAM" id="Phobius"/>
    </source>
</evidence>
<dbReference type="InterPro" id="IPR043128">
    <property type="entry name" value="Rev_trsase/Diguanyl_cyclase"/>
</dbReference>
<organism evidence="9 10">
    <name type="scientific">Methylobacterium pseudosasicola</name>
    <dbReference type="NCBI Taxonomy" id="582667"/>
    <lineage>
        <taxon>Bacteria</taxon>
        <taxon>Pseudomonadati</taxon>
        <taxon>Pseudomonadota</taxon>
        <taxon>Alphaproteobacteria</taxon>
        <taxon>Hyphomicrobiales</taxon>
        <taxon>Methylobacteriaceae</taxon>
        <taxon>Methylobacterium</taxon>
    </lineage>
</organism>
<dbReference type="CDD" id="cd01949">
    <property type="entry name" value="GGDEF"/>
    <property type="match status" value="1"/>
</dbReference>
<dbReference type="PROSITE" id="PS50883">
    <property type="entry name" value="EAL"/>
    <property type="match status" value="1"/>
</dbReference>
<dbReference type="PANTHER" id="PTHR44757:SF2">
    <property type="entry name" value="BIOFILM ARCHITECTURE MAINTENANCE PROTEIN MBAA"/>
    <property type="match status" value="1"/>
</dbReference>
<comment type="subcellular location">
    <subcellularLocation>
        <location evidence="1">Cell membrane</location>
        <topology evidence="1">Multi-pass membrane protein</topology>
    </subcellularLocation>
</comment>
<dbReference type="SUPFAM" id="SSF55785">
    <property type="entry name" value="PYP-like sensor domain (PAS domain)"/>
    <property type="match status" value="1"/>
</dbReference>
<dbReference type="InterPro" id="IPR000160">
    <property type="entry name" value="GGDEF_dom"/>
</dbReference>
<feature type="domain" description="EAL" evidence="7">
    <location>
        <begin position="660"/>
        <end position="910"/>
    </location>
</feature>
<dbReference type="SMART" id="SM00052">
    <property type="entry name" value="EAL"/>
    <property type="match status" value="1"/>
</dbReference>
<dbReference type="GO" id="GO:0005886">
    <property type="term" value="C:plasma membrane"/>
    <property type="evidence" value="ECO:0007669"/>
    <property type="project" value="UniProtKB-SubCell"/>
</dbReference>
<dbReference type="Gene3D" id="3.20.20.450">
    <property type="entry name" value="EAL domain"/>
    <property type="match status" value="1"/>
</dbReference>
<evidence type="ECO:0000313" key="10">
    <source>
        <dbReference type="Proteomes" id="UP000199048"/>
    </source>
</evidence>
<evidence type="ECO:0000256" key="2">
    <source>
        <dbReference type="ARBA" id="ARBA00022475"/>
    </source>
</evidence>
<dbReference type="InterPro" id="IPR035965">
    <property type="entry name" value="PAS-like_dom_sf"/>
</dbReference>
<dbReference type="Pfam" id="PF00990">
    <property type="entry name" value="GGDEF"/>
    <property type="match status" value="1"/>
</dbReference>
<keyword evidence="10" id="KW-1185">Reference proteome</keyword>
<evidence type="ECO:0000256" key="1">
    <source>
        <dbReference type="ARBA" id="ARBA00004651"/>
    </source>
</evidence>
<dbReference type="CDD" id="cd12914">
    <property type="entry name" value="PDC1_DGC_like"/>
    <property type="match status" value="1"/>
</dbReference>
<dbReference type="STRING" id="582667.SAMN05192568_1009126"/>
<dbReference type="InterPro" id="IPR033479">
    <property type="entry name" value="dCache_1"/>
</dbReference>
<dbReference type="SUPFAM" id="SSF141868">
    <property type="entry name" value="EAL domain-like"/>
    <property type="match status" value="1"/>
</dbReference>
<dbReference type="AlphaFoldDB" id="A0A1I4K3N3"/>
<dbReference type="Proteomes" id="UP000199048">
    <property type="component" value="Unassembled WGS sequence"/>
</dbReference>
<dbReference type="RefSeq" id="WP_244537109.1">
    <property type="nucleotide sequence ID" value="NZ_FOTK01000009.1"/>
</dbReference>
<dbReference type="InterPro" id="IPR052155">
    <property type="entry name" value="Biofilm_reg_signaling"/>
</dbReference>
<evidence type="ECO:0000256" key="4">
    <source>
        <dbReference type="ARBA" id="ARBA00022989"/>
    </source>
</evidence>
<name>A0A1I4K3N3_9HYPH</name>
<dbReference type="InterPro" id="IPR029787">
    <property type="entry name" value="Nucleotide_cyclase"/>
</dbReference>
<protein>
    <submittedName>
        <fullName evidence="9">Diguanylate cyclase/phosphodiesterase</fullName>
    </submittedName>
</protein>
<dbReference type="Pfam" id="PF12860">
    <property type="entry name" value="PAS_7"/>
    <property type="match status" value="1"/>
</dbReference>
<dbReference type="CDD" id="cd01948">
    <property type="entry name" value="EAL"/>
    <property type="match status" value="1"/>
</dbReference>
<dbReference type="InterPro" id="IPR035919">
    <property type="entry name" value="EAL_sf"/>
</dbReference>
<reference evidence="10" key="1">
    <citation type="submission" date="2016-10" db="EMBL/GenBank/DDBJ databases">
        <authorList>
            <person name="Varghese N."/>
            <person name="Submissions S."/>
        </authorList>
    </citation>
    <scope>NUCLEOTIDE SEQUENCE [LARGE SCALE GENOMIC DNA]</scope>
    <source>
        <strain evidence="10">BL36</strain>
    </source>
</reference>
<dbReference type="NCBIfam" id="TIGR00254">
    <property type="entry name" value="GGDEF"/>
    <property type="match status" value="1"/>
</dbReference>
<dbReference type="PANTHER" id="PTHR44757">
    <property type="entry name" value="DIGUANYLATE CYCLASE DGCP"/>
    <property type="match status" value="1"/>
</dbReference>
<feature type="domain" description="GGDEF" evidence="8">
    <location>
        <begin position="518"/>
        <end position="651"/>
    </location>
</feature>
<dbReference type="Pfam" id="PF00563">
    <property type="entry name" value="EAL"/>
    <property type="match status" value="1"/>
</dbReference>
<gene>
    <name evidence="9" type="ORF">SAMN05192568_1009126</name>
</gene>
<dbReference type="InterPro" id="IPR001633">
    <property type="entry name" value="EAL_dom"/>
</dbReference>
<keyword evidence="5 6" id="KW-0472">Membrane</keyword>
<dbReference type="SUPFAM" id="SSF55073">
    <property type="entry name" value="Nucleotide cyclase"/>
    <property type="match status" value="1"/>
</dbReference>